<proteinExistence type="predicted"/>
<feature type="transmembrane region" description="Helical" evidence="6">
    <location>
        <begin position="48"/>
        <end position="67"/>
    </location>
</feature>
<dbReference type="InterPro" id="IPR011701">
    <property type="entry name" value="MFS"/>
</dbReference>
<keyword evidence="5 6" id="KW-0472">Membrane</keyword>
<keyword evidence="2" id="KW-0813">Transport</keyword>
<feature type="transmembrane region" description="Helical" evidence="6">
    <location>
        <begin position="343"/>
        <end position="361"/>
    </location>
</feature>
<evidence type="ECO:0000256" key="6">
    <source>
        <dbReference type="SAM" id="Phobius"/>
    </source>
</evidence>
<dbReference type="GeneID" id="34220472"/>
<feature type="transmembrane region" description="Helical" evidence="6">
    <location>
        <begin position="257"/>
        <end position="278"/>
    </location>
</feature>
<evidence type="ECO:0000256" key="3">
    <source>
        <dbReference type="ARBA" id="ARBA00022692"/>
    </source>
</evidence>
<feature type="transmembrane region" description="Helical" evidence="6">
    <location>
        <begin position="15"/>
        <end position="33"/>
    </location>
</feature>
<gene>
    <name evidence="8" type="ORF">GZ22_10135</name>
</gene>
<dbReference type="Gene3D" id="1.20.1250.20">
    <property type="entry name" value="MFS general substrate transporter like domains"/>
    <property type="match status" value="2"/>
</dbReference>
<feature type="transmembrane region" description="Helical" evidence="6">
    <location>
        <begin position="139"/>
        <end position="161"/>
    </location>
</feature>
<feature type="transmembrane region" description="Helical" evidence="6">
    <location>
        <begin position="79"/>
        <end position="100"/>
    </location>
</feature>
<dbReference type="PANTHER" id="PTHR23514:SF13">
    <property type="entry name" value="INNER MEMBRANE PROTEIN YBJJ"/>
    <property type="match status" value="1"/>
</dbReference>
<dbReference type="Proteomes" id="UP000027980">
    <property type="component" value="Chromosome"/>
</dbReference>
<organism evidence="8 9">
    <name type="scientific">Terribacillus saccharophilus</name>
    <dbReference type="NCBI Taxonomy" id="361277"/>
    <lineage>
        <taxon>Bacteria</taxon>
        <taxon>Bacillati</taxon>
        <taxon>Bacillota</taxon>
        <taxon>Bacilli</taxon>
        <taxon>Bacillales</taxon>
        <taxon>Bacillaceae</taxon>
        <taxon>Terribacillus</taxon>
    </lineage>
</organism>
<dbReference type="KEGG" id="tap:GZ22_10135"/>
<dbReference type="HOGENOM" id="CLU_035309_0_0_9"/>
<dbReference type="PANTHER" id="PTHR23514">
    <property type="entry name" value="BYPASS OF STOP CODON PROTEIN 6"/>
    <property type="match status" value="1"/>
</dbReference>
<evidence type="ECO:0000259" key="7">
    <source>
        <dbReference type="PROSITE" id="PS50850"/>
    </source>
</evidence>
<evidence type="ECO:0000256" key="5">
    <source>
        <dbReference type="ARBA" id="ARBA00023136"/>
    </source>
</evidence>
<feature type="transmembrane region" description="Helical" evidence="6">
    <location>
        <begin position="309"/>
        <end position="331"/>
    </location>
</feature>
<evidence type="ECO:0000256" key="2">
    <source>
        <dbReference type="ARBA" id="ARBA00022448"/>
    </source>
</evidence>
<dbReference type="AlphaFoldDB" id="A0A075LLC0"/>
<dbReference type="InterPro" id="IPR051788">
    <property type="entry name" value="MFS_Transporter"/>
</dbReference>
<feature type="transmembrane region" description="Helical" evidence="6">
    <location>
        <begin position="106"/>
        <end position="127"/>
    </location>
</feature>
<dbReference type="InterPro" id="IPR020846">
    <property type="entry name" value="MFS_dom"/>
</dbReference>
<dbReference type="EMBL" id="CP008876">
    <property type="protein sequence ID" value="AIF66966.1"/>
    <property type="molecule type" value="Genomic_DNA"/>
</dbReference>
<reference evidence="8 9" key="1">
    <citation type="submission" date="2014-07" db="EMBL/GenBank/DDBJ databases">
        <title>Complete genome sequence of a moderately halophilic bacterium Terribacillus aidingensis MP602, isolated from Cryptomeria fortunei in Tianmu mountain in China.</title>
        <authorList>
            <person name="Wang Y."/>
            <person name="Lu P."/>
            <person name="Zhang L."/>
        </authorList>
    </citation>
    <scope>NUCLEOTIDE SEQUENCE [LARGE SCALE GENOMIC DNA]</scope>
    <source>
        <strain evidence="8 9">MP602</strain>
    </source>
</reference>
<feature type="transmembrane region" description="Helical" evidence="6">
    <location>
        <begin position="173"/>
        <end position="191"/>
    </location>
</feature>
<protein>
    <submittedName>
        <fullName evidence="8">Membrane protein</fullName>
    </submittedName>
</protein>
<name>A0A075LLC0_9BACI</name>
<keyword evidence="3 6" id="KW-0812">Transmembrane</keyword>
<comment type="subcellular location">
    <subcellularLocation>
        <location evidence="1">Cell membrane</location>
        <topology evidence="1">Multi-pass membrane protein</topology>
    </subcellularLocation>
</comment>
<evidence type="ECO:0000313" key="8">
    <source>
        <dbReference type="EMBL" id="AIF66966.1"/>
    </source>
</evidence>
<evidence type="ECO:0000313" key="9">
    <source>
        <dbReference type="Proteomes" id="UP000027980"/>
    </source>
</evidence>
<evidence type="ECO:0000256" key="4">
    <source>
        <dbReference type="ARBA" id="ARBA00022989"/>
    </source>
</evidence>
<dbReference type="Pfam" id="PF07690">
    <property type="entry name" value="MFS_1"/>
    <property type="match status" value="1"/>
</dbReference>
<feature type="transmembrane region" description="Helical" evidence="6">
    <location>
        <begin position="367"/>
        <end position="387"/>
    </location>
</feature>
<feature type="domain" description="Major facilitator superfamily (MFS) profile" evidence="7">
    <location>
        <begin position="1"/>
        <end position="392"/>
    </location>
</feature>
<keyword evidence="4 6" id="KW-1133">Transmembrane helix</keyword>
<dbReference type="CDD" id="cd17393">
    <property type="entry name" value="MFS_MosC_like"/>
    <property type="match status" value="1"/>
</dbReference>
<sequence>MDNNVALHDLRKWKYALFILFSLPGLSFSTWISRTPDIRNTLEASTSLMGWIIFGLACGSIIGLLAANKVIAKLGTRPVILICLILIILGLASIGINAAFFPVPFLLFLSLALFGLGYGMGEVAINVDGAMLEQAASKTLLPALHGCFSAGTLIGAGLGYLTLSLGISTLQHLIGIVIVSLIIVGIFISNIPTGNGKMLKETKSSAKDHPTSNVWKEKRTILIGLIVLGMAFAEGTANEWLPLAIVDGFNVEAQSGTLVYVVFLSAMLIARLSAGYFLDRFGRVAVLRYAAIFAAIGVGVLIFAPNLPIGVIGVFLWGIGASIGFPLGLSAAGDNPINSAQRVGAVSIIGYLAFLVGPPLLGMLGDAIGLLNAMSTVLIVVVAVFFLSPVVKRPSTVDAKEASQVNQ</sequence>
<evidence type="ECO:0000256" key="1">
    <source>
        <dbReference type="ARBA" id="ARBA00004651"/>
    </source>
</evidence>
<dbReference type="GO" id="GO:0005886">
    <property type="term" value="C:plasma membrane"/>
    <property type="evidence" value="ECO:0007669"/>
    <property type="project" value="UniProtKB-SubCell"/>
</dbReference>
<accession>A0A075LLC0</accession>
<dbReference type="RefSeq" id="WP_038561789.1">
    <property type="nucleotide sequence ID" value="NZ_CP008876.1"/>
</dbReference>
<feature type="transmembrane region" description="Helical" evidence="6">
    <location>
        <begin position="285"/>
        <end position="303"/>
    </location>
</feature>
<dbReference type="SUPFAM" id="SSF103473">
    <property type="entry name" value="MFS general substrate transporter"/>
    <property type="match status" value="1"/>
</dbReference>
<dbReference type="GO" id="GO:0022857">
    <property type="term" value="F:transmembrane transporter activity"/>
    <property type="evidence" value="ECO:0007669"/>
    <property type="project" value="InterPro"/>
</dbReference>
<dbReference type="InterPro" id="IPR036259">
    <property type="entry name" value="MFS_trans_sf"/>
</dbReference>
<dbReference type="PROSITE" id="PS50850">
    <property type="entry name" value="MFS"/>
    <property type="match status" value="1"/>
</dbReference>
<feature type="transmembrane region" description="Helical" evidence="6">
    <location>
        <begin position="220"/>
        <end position="237"/>
    </location>
</feature>